<keyword evidence="2" id="KW-1185">Reference proteome</keyword>
<reference evidence="1" key="1">
    <citation type="submission" date="2020-03" db="EMBL/GenBank/DDBJ databases">
        <authorList>
            <person name="Weist P."/>
        </authorList>
    </citation>
    <scope>NUCLEOTIDE SEQUENCE</scope>
</reference>
<sequence>MAEALDYWQKLGLWAEKVSGSSVVRRLGETTKRQAWIDLSKNPRGFSLPCLVPLSKAPYCSLCAVLCLCVCVNNFIKEPLTRSTDCKRAVCGTRTCFSSQGINEKVPRMTMRSHPCGEAVKVKTTSICGFLID</sequence>
<organism evidence="1 2">
    <name type="scientific">Pleuronectes platessa</name>
    <name type="common">European plaice</name>
    <dbReference type="NCBI Taxonomy" id="8262"/>
    <lineage>
        <taxon>Eukaryota</taxon>
        <taxon>Metazoa</taxon>
        <taxon>Chordata</taxon>
        <taxon>Craniata</taxon>
        <taxon>Vertebrata</taxon>
        <taxon>Euteleostomi</taxon>
        <taxon>Actinopterygii</taxon>
        <taxon>Neopterygii</taxon>
        <taxon>Teleostei</taxon>
        <taxon>Neoteleostei</taxon>
        <taxon>Acanthomorphata</taxon>
        <taxon>Carangaria</taxon>
        <taxon>Pleuronectiformes</taxon>
        <taxon>Pleuronectoidei</taxon>
        <taxon>Pleuronectidae</taxon>
        <taxon>Pleuronectes</taxon>
    </lineage>
</organism>
<dbReference type="EMBL" id="CADEAL010004081">
    <property type="protein sequence ID" value="CAB1451207.1"/>
    <property type="molecule type" value="Genomic_DNA"/>
</dbReference>
<comment type="caution">
    <text evidence="1">The sequence shown here is derived from an EMBL/GenBank/DDBJ whole genome shotgun (WGS) entry which is preliminary data.</text>
</comment>
<proteinExistence type="predicted"/>
<evidence type="ECO:0000313" key="1">
    <source>
        <dbReference type="EMBL" id="CAB1451207.1"/>
    </source>
</evidence>
<dbReference type="Proteomes" id="UP001153269">
    <property type="component" value="Unassembled WGS sequence"/>
</dbReference>
<name>A0A9N7VEG4_PLEPL</name>
<evidence type="ECO:0000313" key="2">
    <source>
        <dbReference type="Proteomes" id="UP001153269"/>
    </source>
</evidence>
<accession>A0A9N7VEG4</accession>
<gene>
    <name evidence="1" type="ORF">PLEPLA_LOCUS38900</name>
</gene>
<protein>
    <submittedName>
        <fullName evidence="1">Uncharacterized protein</fullName>
    </submittedName>
</protein>
<dbReference type="AlphaFoldDB" id="A0A9N7VEG4"/>